<accession>A0A511W7J4</accession>
<keyword evidence="3" id="KW-1185">Reference proteome</keyword>
<evidence type="ECO:0000313" key="3">
    <source>
        <dbReference type="Proteomes" id="UP000321440"/>
    </source>
</evidence>
<evidence type="ECO:0000256" key="1">
    <source>
        <dbReference type="SAM" id="SignalP"/>
    </source>
</evidence>
<sequence length="165" mass="19130">MRVLALVLIITFTLQPISYAQDDLDFSFEQLYERLGYTDLLTALDQFDETFNYEISLPSKIPFRADKYLGRVSEQGLSIALIGEDDERVFRIHILKESVEVPNMSEQRVLKDGTTVYLFDVEESADPHVSWLYMKKNGVTYSFVLNGYRPEIRHYKLMGIAESVE</sequence>
<dbReference type="AlphaFoldDB" id="A0A511W7J4"/>
<evidence type="ECO:0000313" key="2">
    <source>
        <dbReference type="EMBL" id="GEN45362.1"/>
    </source>
</evidence>
<comment type="caution">
    <text evidence="2">The sequence shown here is derived from an EMBL/GenBank/DDBJ whole genome shotgun (WGS) entry which is preliminary data.</text>
</comment>
<reference evidence="2 3" key="1">
    <citation type="submission" date="2019-07" db="EMBL/GenBank/DDBJ databases">
        <title>Whole genome shotgun sequence of Alkalibacillus haloalkaliphilus NBRC 103110.</title>
        <authorList>
            <person name="Hosoyama A."/>
            <person name="Uohara A."/>
            <person name="Ohji S."/>
            <person name="Ichikawa N."/>
        </authorList>
    </citation>
    <scope>NUCLEOTIDE SEQUENCE [LARGE SCALE GENOMIC DNA]</scope>
    <source>
        <strain evidence="2 3">NBRC 103110</strain>
    </source>
</reference>
<feature type="chain" id="PRO_5038970702" description="DUF4367 domain-containing protein" evidence="1">
    <location>
        <begin position="21"/>
        <end position="165"/>
    </location>
</feature>
<proteinExistence type="predicted"/>
<evidence type="ECO:0008006" key="4">
    <source>
        <dbReference type="Google" id="ProtNLM"/>
    </source>
</evidence>
<gene>
    <name evidence="2" type="ORF">AHA02nite_11380</name>
</gene>
<keyword evidence="1" id="KW-0732">Signal</keyword>
<protein>
    <recommendedName>
        <fullName evidence="4">DUF4367 domain-containing protein</fullName>
    </recommendedName>
</protein>
<dbReference type="OrthoDB" id="9822724at2"/>
<feature type="signal peptide" evidence="1">
    <location>
        <begin position="1"/>
        <end position="20"/>
    </location>
</feature>
<dbReference type="RefSeq" id="WP_146815239.1">
    <property type="nucleotide sequence ID" value="NZ_BJYA01000004.1"/>
</dbReference>
<organism evidence="2 3">
    <name type="scientific">Alkalibacillus haloalkaliphilus</name>
    <dbReference type="NCBI Taxonomy" id="94136"/>
    <lineage>
        <taxon>Bacteria</taxon>
        <taxon>Bacillati</taxon>
        <taxon>Bacillota</taxon>
        <taxon>Bacilli</taxon>
        <taxon>Bacillales</taxon>
        <taxon>Bacillaceae</taxon>
        <taxon>Alkalibacillus</taxon>
    </lineage>
</organism>
<dbReference type="EMBL" id="BJYA01000004">
    <property type="protein sequence ID" value="GEN45362.1"/>
    <property type="molecule type" value="Genomic_DNA"/>
</dbReference>
<name>A0A511W7J4_9BACI</name>
<dbReference type="Proteomes" id="UP000321440">
    <property type="component" value="Unassembled WGS sequence"/>
</dbReference>